<feature type="region of interest" description="Disordered" evidence="1">
    <location>
        <begin position="1"/>
        <end position="46"/>
    </location>
</feature>
<name>G5BSM6_HETGA</name>
<protein>
    <submittedName>
        <fullName evidence="2">Uncharacterized protein</fullName>
    </submittedName>
</protein>
<evidence type="ECO:0000313" key="2">
    <source>
        <dbReference type="EMBL" id="EHB12287.1"/>
    </source>
</evidence>
<gene>
    <name evidence="2" type="ORF">GW7_01501</name>
</gene>
<dbReference type="AlphaFoldDB" id="G5BSM6"/>
<reference evidence="2 3" key="1">
    <citation type="journal article" date="2011" name="Nature">
        <title>Genome sequencing reveals insights into physiology and longevity of the naked mole rat.</title>
        <authorList>
            <person name="Kim E.B."/>
            <person name="Fang X."/>
            <person name="Fushan A.A."/>
            <person name="Huang Z."/>
            <person name="Lobanov A.V."/>
            <person name="Han L."/>
            <person name="Marino S.M."/>
            <person name="Sun X."/>
            <person name="Turanov A.A."/>
            <person name="Yang P."/>
            <person name="Yim S.H."/>
            <person name="Zhao X."/>
            <person name="Kasaikina M.V."/>
            <person name="Stoletzki N."/>
            <person name="Peng C."/>
            <person name="Polak P."/>
            <person name="Xiong Z."/>
            <person name="Kiezun A."/>
            <person name="Zhu Y."/>
            <person name="Chen Y."/>
            <person name="Kryukov G.V."/>
            <person name="Zhang Q."/>
            <person name="Peshkin L."/>
            <person name="Yang L."/>
            <person name="Bronson R.T."/>
            <person name="Buffenstein R."/>
            <person name="Wang B."/>
            <person name="Han C."/>
            <person name="Li Q."/>
            <person name="Chen L."/>
            <person name="Zhao W."/>
            <person name="Sunyaev S.R."/>
            <person name="Park T.J."/>
            <person name="Zhang G."/>
            <person name="Wang J."/>
            <person name="Gladyshev V.N."/>
        </authorList>
    </citation>
    <scope>NUCLEOTIDE SEQUENCE [LARGE SCALE GENOMIC DNA]</scope>
</reference>
<proteinExistence type="predicted"/>
<evidence type="ECO:0000313" key="3">
    <source>
        <dbReference type="Proteomes" id="UP000006813"/>
    </source>
</evidence>
<sequence>MLRQERRLLSRSTCRSGVTECEPQASGCQSPHPGGRDCSDLADTASSGGRALQSAVAQQSDALSRTVSTAGRKLSPVPRRAVTVQRGPAALGKAPAPQARPSQVSRTLAVLDCAGLCCITEHKPAVQHNEQKPGLYRPGHGTDRDTEAPQTGWWEIGEILSAATRLKETQTVYIKAFYRFKVYGKKSKCKP</sequence>
<organism evidence="2 3">
    <name type="scientific">Heterocephalus glaber</name>
    <name type="common">Naked mole rat</name>
    <dbReference type="NCBI Taxonomy" id="10181"/>
    <lineage>
        <taxon>Eukaryota</taxon>
        <taxon>Metazoa</taxon>
        <taxon>Chordata</taxon>
        <taxon>Craniata</taxon>
        <taxon>Vertebrata</taxon>
        <taxon>Euteleostomi</taxon>
        <taxon>Mammalia</taxon>
        <taxon>Eutheria</taxon>
        <taxon>Euarchontoglires</taxon>
        <taxon>Glires</taxon>
        <taxon>Rodentia</taxon>
        <taxon>Hystricomorpha</taxon>
        <taxon>Bathyergidae</taxon>
        <taxon>Heterocephalus</taxon>
    </lineage>
</organism>
<accession>G5BSM6</accession>
<evidence type="ECO:0000256" key="1">
    <source>
        <dbReference type="SAM" id="MobiDB-lite"/>
    </source>
</evidence>
<dbReference type="EMBL" id="JH171648">
    <property type="protein sequence ID" value="EHB12287.1"/>
    <property type="molecule type" value="Genomic_DNA"/>
</dbReference>
<dbReference type="InParanoid" id="G5BSM6"/>
<dbReference type="Proteomes" id="UP000006813">
    <property type="component" value="Unassembled WGS sequence"/>
</dbReference>